<accession>A0ABR4A6C9</accession>
<organism evidence="1 2">
    <name type="scientific">Stereocaulon virgatum</name>
    <dbReference type="NCBI Taxonomy" id="373712"/>
    <lineage>
        <taxon>Eukaryota</taxon>
        <taxon>Fungi</taxon>
        <taxon>Dikarya</taxon>
        <taxon>Ascomycota</taxon>
        <taxon>Pezizomycotina</taxon>
        <taxon>Lecanoromycetes</taxon>
        <taxon>OSLEUM clade</taxon>
        <taxon>Lecanoromycetidae</taxon>
        <taxon>Lecanorales</taxon>
        <taxon>Lecanorineae</taxon>
        <taxon>Stereocaulaceae</taxon>
        <taxon>Stereocaulon</taxon>
    </lineage>
</organism>
<keyword evidence="2" id="KW-1185">Reference proteome</keyword>
<name>A0ABR4A6C9_9LECA</name>
<proteinExistence type="predicted"/>
<protein>
    <submittedName>
        <fullName evidence="1">Uncharacterized protein</fullName>
    </submittedName>
</protein>
<sequence>MGHPKHAMMRCMQDFPLGITAGLHDRQFLEAAQDVGFSSREHSFPGRLASYIVIEYNSDGKQLINGKSAQERLRRHCLTKVMQVAPLELAKAALALPRTSNSSQARAVEGQELKRLSDFIILQNEKLKLGRIFMVKKRERKGS</sequence>
<dbReference type="Proteomes" id="UP001590950">
    <property type="component" value="Unassembled WGS sequence"/>
</dbReference>
<reference evidence="1 2" key="1">
    <citation type="submission" date="2024-09" db="EMBL/GenBank/DDBJ databases">
        <title>Rethinking Asexuality: The Enigmatic Case of Functional Sexual Genes in Lepraria (Stereocaulaceae).</title>
        <authorList>
            <person name="Doellman M."/>
            <person name="Sun Y."/>
            <person name="Barcenas-Pena A."/>
            <person name="Lumbsch H.T."/>
            <person name="Grewe F."/>
        </authorList>
    </citation>
    <scope>NUCLEOTIDE SEQUENCE [LARGE SCALE GENOMIC DNA]</scope>
    <source>
        <strain evidence="1 2">Mercado 3170</strain>
    </source>
</reference>
<comment type="caution">
    <text evidence="1">The sequence shown here is derived from an EMBL/GenBank/DDBJ whole genome shotgun (WGS) entry which is preliminary data.</text>
</comment>
<gene>
    <name evidence="1" type="ORF">N7G274_006389</name>
</gene>
<dbReference type="EMBL" id="JBEFKJ010000019">
    <property type="protein sequence ID" value="KAL2040931.1"/>
    <property type="molecule type" value="Genomic_DNA"/>
</dbReference>
<evidence type="ECO:0000313" key="1">
    <source>
        <dbReference type="EMBL" id="KAL2040931.1"/>
    </source>
</evidence>
<evidence type="ECO:0000313" key="2">
    <source>
        <dbReference type="Proteomes" id="UP001590950"/>
    </source>
</evidence>